<dbReference type="PRINTS" id="PR00035">
    <property type="entry name" value="HTHGNTR"/>
</dbReference>
<keyword evidence="1" id="KW-0805">Transcription regulation</keyword>
<sequence>MLSFPRPHSLVESVVSAIRREITSGRLPAESKMPTEHELADQFSVSRSVVREAISQLKADGVLVIRRGSGSFVSHTPGGTVFRLPSNERHSADLSKLFELRSWIEIQAASVAAQRHMDSDLERLSEAMSLMESNETNFEVSSKADVEFHSAIVGACKNEYLTAFHDFLGSQLIQARFMAWENSSKLAVGPSGAIREHRKIYDAVAKRNSTEAAHFARMHLKSAALRLNIDLAD</sequence>
<feature type="domain" description="HTH gntR-type" evidence="4">
    <location>
        <begin position="8"/>
        <end position="76"/>
    </location>
</feature>
<evidence type="ECO:0000313" key="5">
    <source>
        <dbReference type="EMBL" id="RMN11751.1"/>
    </source>
</evidence>
<dbReference type="GO" id="GO:0003677">
    <property type="term" value="F:DNA binding"/>
    <property type="evidence" value="ECO:0007669"/>
    <property type="project" value="UniProtKB-KW"/>
</dbReference>
<dbReference type="SMART" id="SM00895">
    <property type="entry name" value="FCD"/>
    <property type="match status" value="1"/>
</dbReference>
<dbReference type="EMBL" id="RBOV01000179">
    <property type="protein sequence ID" value="RMN11751.1"/>
    <property type="molecule type" value="Genomic_DNA"/>
</dbReference>
<keyword evidence="2" id="KW-0238">DNA-binding</keyword>
<dbReference type="Pfam" id="PF00392">
    <property type="entry name" value="GntR"/>
    <property type="match status" value="1"/>
</dbReference>
<dbReference type="PROSITE" id="PS50949">
    <property type="entry name" value="HTH_GNTR"/>
    <property type="match status" value="1"/>
</dbReference>
<gene>
    <name evidence="5" type="ORF">ALQ65_200204</name>
</gene>
<dbReference type="Gene3D" id="1.10.10.10">
    <property type="entry name" value="Winged helix-like DNA-binding domain superfamily/Winged helix DNA-binding domain"/>
    <property type="match status" value="1"/>
</dbReference>
<evidence type="ECO:0000256" key="3">
    <source>
        <dbReference type="ARBA" id="ARBA00023163"/>
    </source>
</evidence>
<dbReference type="AlphaFoldDB" id="A0A0P9NC03"/>
<evidence type="ECO:0000256" key="1">
    <source>
        <dbReference type="ARBA" id="ARBA00023015"/>
    </source>
</evidence>
<dbReference type="SUPFAM" id="SSF46785">
    <property type="entry name" value="Winged helix' DNA-binding domain"/>
    <property type="match status" value="1"/>
</dbReference>
<dbReference type="PANTHER" id="PTHR43537">
    <property type="entry name" value="TRANSCRIPTIONAL REGULATOR, GNTR FAMILY"/>
    <property type="match status" value="1"/>
</dbReference>
<dbReference type="SMART" id="SM00345">
    <property type="entry name" value="HTH_GNTR"/>
    <property type="match status" value="1"/>
</dbReference>
<dbReference type="Proteomes" id="UP000271468">
    <property type="component" value="Unassembled WGS sequence"/>
</dbReference>
<dbReference type="SUPFAM" id="SSF48008">
    <property type="entry name" value="GntR ligand-binding domain-like"/>
    <property type="match status" value="1"/>
</dbReference>
<dbReference type="InterPro" id="IPR011711">
    <property type="entry name" value="GntR_C"/>
</dbReference>
<dbReference type="Pfam" id="PF07729">
    <property type="entry name" value="FCD"/>
    <property type="match status" value="1"/>
</dbReference>
<comment type="caution">
    <text evidence="5">The sequence shown here is derived from an EMBL/GenBank/DDBJ whole genome shotgun (WGS) entry which is preliminary data.</text>
</comment>
<dbReference type="InterPro" id="IPR036390">
    <property type="entry name" value="WH_DNA-bd_sf"/>
</dbReference>
<dbReference type="GO" id="GO:0003700">
    <property type="term" value="F:DNA-binding transcription factor activity"/>
    <property type="evidence" value="ECO:0007669"/>
    <property type="project" value="InterPro"/>
</dbReference>
<dbReference type="RefSeq" id="WP_054086373.1">
    <property type="nucleotide sequence ID" value="NZ_LJPZ01000054.1"/>
</dbReference>
<dbReference type="Gene3D" id="1.20.120.530">
    <property type="entry name" value="GntR ligand-binding domain-like"/>
    <property type="match status" value="1"/>
</dbReference>
<dbReference type="CDD" id="cd07377">
    <property type="entry name" value="WHTH_GntR"/>
    <property type="match status" value="1"/>
</dbReference>
<reference evidence="5 6" key="1">
    <citation type="submission" date="2018-08" db="EMBL/GenBank/DDBJ databases">
        <title>Recombination of ecologically and evolutionarily significant loci maintains genetic cohesion in the Pseudomonas syringae species complex.</title>
        <authorList>
            <person name="Dillon M."/>
            <person name="Thakur S."/>
            <person name="Almeida R.N.D."/>
            <person name="Weir B.S."/>
            <person name="Guttman D.S."/>
        </authorList>
    </citation>
    <scope>NUCLEOTIDE SEQUENCE [LARGE SCALE GENOMIC DNA]</scope>
    <source>
        <strain evidence="5 6">ICMP 12341</strain>
    </source>
</reference>
<dbReference type="PANTHER" id="PTHR43537:SF5">
    <property type="entry name" value="UXU OPERON TRANSCRIPTIONAL REGULATOR"/>
    <property type="match status" value="1"/>
</dbReference>
<name>A0A0P9NC03_9PSED</name>
<evidence type="ECO:0000313" key="6">
    <source>
        <dbReference type="Proteomes" id="UP000271468"/>
    </source>
</evidence>
<dbReference type="InterPro" id="IPR008920">
    <property type="entry name" value="TF_FadR/GntR_C"/>
</dbReference>
<evidence type="ECO:0000259" key="4">
    <source>
        <dbReference type="PROSITE" id="PS50949"/>
    </source>
</evidence>
<evidence type="ECO:0000256" key="2">
    <source>
        <dbReference type="ARBA" id="ARBA00023125"/>
    </source>
</evidence>
<accession>A0A0P9NC03</accession>
<keyword evidence="3" id="KW-0804">Transcription</keyword>
<protein>
    <recommendedName>
        <fullName evidence="4">HTH gntR-type domain-containing protein</fullName>
    </recommendedName>
</protein>
<dbReference type="InterPro" id="IPR036388">
    <property type="entry name" value="WH-like_DNA-bd_sf"/>
</dbReference>
<dbReference type="InterPro" id="IPR000524">
    <property type="entry name" value="Tscrpt_reg_HTH_GntR"/>
</dbReference>
<proteinExistence type="predicted"/>
<organism evidence="5 6">
    <name type="scientific">Pseudomonas syringae pv. coriandricola</name>
    <dbReference type="NCBI Taxonomy" id="264453"/>
    <lineage>
        <taxon>Bacteria</taxon>
        <taxon>Pseudomonadati</taxon>
        <taxon>Pseudomonadota</taxon>
        <taxon>Gammaproteobacteria</taxon>
        <taxon>Pseudomonadales</taxon>
        <taxon>Pseudomonadaceae</taxon>
        <taxon>Pseudomonas</taxon>
    </lineage>
</organism>